<accession>A0ABV2WFP2</accession>
<dbReference type="InterPro" id="IPR018247">
    <property type="entry name" value="EF_Hand_1_Ca_BS"/>
</dbReference>
<reference evidence="2 3" key="1">
    <citation type="submission" date="2024-06" db="EMBL/GenBank/DDBJ databases">
        <title>The Natural Products Discovery Center: Release of the First 8490 Sequenced Strains for Exploring Actinobacteria Biosynthetic Diversity.</title>
        <authorList>
            <person name="Kalkreuter E."/>
            <person name="Kautsar S.A."/>
            <person name="Yang D."/>
            <person name="Bader C.D."/>
            <person name="Teijaro C.N."/>
            <person name="Fluegel L."/>
            <person name="Davis C.M."/>
            <person name="Simpson J.R."/>
            <person name="Lauterbach L."/>
            <person name="Steele A.D."/>
            <person name="Gui C."/>
            <person name="Meng S."/>
            <person name="Li G."/>
            <person name="Viehrig K."/>
            <person name="Ye F."/>
            <person name="Su P."/>
            <person name="Kiefer A.F."/>
            <person name="Nichols A."/>
            <person name="Cepeda A.J."/>
            <person name="Yan W."/>
            <person name="Fan B."/>
            <person name="Jiang Y."/>
            <person name="Adhikari A."/>
            <person name="Zheng C.-J."/>
            <person name="Schuster L."/>
            <person name="Cowan T.M."/>
            <person name="Smanski M.J."/>
            <person name="Chevrette M.G."/>
            <person name="De Carvalho L.P.S."/>
            <person name="Shen B."/>
        </authorList>
    </citation>
    <scope>NUCLEOTIDE SEQUENCE [LARGE SCALE GENOMIC DNA]</scope>
    <source>
        <strain evidence="2 3">NPDC006337</strain>
    </source>
</reference>
<dbReference type="EMBL" id="JBEXZR010000050">
    <property type="protein sequence ID" value="MEU0712155.1"/>
    <property type="molecule type" value="Genomic_DNA"/>
</dbReference>
<dbReference type="Proteomes" id="UP001550378">
    <property type="component" value="Unassembled WGS sequence"/>
</dbReference>
<comment type="caution">
    <text evidence="2">The sequence shown here is derived from an EMBL/GenBank/DDBJ whole genome shotgun (WGS) entry which is preliminary data.</text>
</comment>
<proteinExistence type="predicted"/>
<dbReference type="SUPFAM" id="SSF47473">
    <property type="entry name" value="EF-hand"/>
    <property type="match status" value="1"/>
</dbReference>
<dbReference type="InterPro" id="IPR011992">
    <property type="entry name" value="EF-hand-dom_pair"/>
</dbReference>
<evidence type="ECO:0000313" key="3">
    <source>
        <dbReference type="Proteomes" id="UP001550378"/>
    </source>
</evidence>
<evidence type="ECO:0000313" key="2">
    <source>
        <dbReference type="EMBL" id="MEU0712155.1"/>
    </source>
</evidence>
<dbReference type="PROSITE" id="PS50222">
    <property type="entry name" value="EF_HAND_2"/>
    <property type="match status" value="1"/>
</dbReference>
<sequence>MPLSEDETPSEEQLRALFDQIDSDRDGFITFRELYTWLKEKGEEGGHAARIMRDTD</sequence>
<dbReference type="Gene3D" id="1.10.238.10">
    <property type="entry name" value="EF-hand"/>
    <property type="match status" value="1"/>
</dbReference>
<dbReference type="SMART" id="SM00054">
    <property type="entry name" value="EFh"/>
    <property type="match status" value="1"/>
</dbReference>
<gene>
    <name evidence="2" type="ORF">ABZ508_32840</name>
</gene>
<dbReference type="PROSITE" id="PS00018">
    <property type="entry name" value="EF_HAND_1"/>
    <property type="match status" value="1"/>
</dbReference>
<protein>
    <recommendedName>
        <fullName evidence="1">EF-hand domain-containing protein</fullName>
    </recommendedName>
</protein>
<evidence type="ECO:0000259" key="1">
    <source>
        <dbReference type="PROSITE" id="PS50222"/>
    </source>
</evidence>
<dbReference type="InterPro" id="IPR002048">
    <property type="entry name" value="EF_hand_dom"/>
</dbReference>
<organism evidence="2 3">
    <name type="scientific">Streptomyces lavendulocolor</name>
    <dbReference type="NCBI Taxonomy" id="67316"/>
    <lineage>
        <taxon>Bacteria</taxon>
        <taxon>Bacillati</taxon>
        <taxon>Actinomycetota</taxon>
        <taxon>Actinomycetes</taxon>
        <taxon>Kitasatosporales</taxon>
        <taxon>Streptomycetaceae</taxon>
        <taxon>Streptomyces</taxon>
    </lineage>
</organism>
<dbReference type="Pfam" id="PF13405">
    <property type="entry name" value="EF-hand_6"/>
    <property type="match status" value="1"/>
</dbReference>
<name>A0ABV2WFP2_9ACTN</name>
<keyword evidence="3" id="KW-1185">Reference proteome</keyword>
<feature type="domain" description="EF-hand" evidence="1">
    <location>
        <begin position="9"/>
        <end position="44"/>
    </location>
</feature>
<dbReference type="RefSeq" id="WP_359658759.1">
    <property type="nucleotide sequence ID" value="NZ_JBEXZP010000399.1"/>
</dbReference>